<evidence type="ECO:0000259" key="9">
    <source>
        <dbReference type="Pfam" id="PF01656"/>
    </source>
</evidence>
<comment type="caution">
    <text evidence="11">The sequence shown here is derived from an EMBL/GenBank/DDBJ whole genome shotgun (WGS) entry which is preliminary data.</text>
</comment>
<keyword evidence="12" id="KW-1185">Reference proteome</keyword>
<dbReference type="SUPFAM" id="SSF52317">
    <property type="entry name" value="Class I glutamine amidotransferase-like"/>
    <property type="match status" value="1"/>
</dbReference>
<reference evidence="11" key="1">
    <citation type="journal article" date="2022" name="bioRxiv">
        <title>Thiovibrio frasassiensisgen. nov., sp. nov., an autotrophic, elemental sulfur disproportionating bacterium isolated from sulfidic karst sediment, and proposal of Thiovibrionaceae fam. nov.</title>
        <authorList>
            <person name="Aronson H."/>
            <person name="Thomas C."/>
            <person name="Bhattacharyya M."/>
            <person name="Eckstein S."/>
            <person name="Jensen S."/>
            <person name="Barco R."/>
            <person name="Macalady J."/>
            <person name="Amend J."/>
        </authorList>
    </citation>
    <scope>NUCLEOTIDE SEQUENCE</scope>
    <source>
        <strain evidence="11">RS19-109</strain>
    </source>
</reference>
<dbReference type="EMBL" id="JAPHEH010000001">
    <property type="protein sequence ID" value="MDG4476707.1"/>
    <property type="molecule type" value="Genomic_DNA"/>
</dbReference>
<keyword evidence="3 8" id="KW-0436">Ligase</keyword>
<evidence type="ECO:0000313" key="12">
    <source>
        <dbReference type="Proteomes" id="UP001154240"/>
    </source>
</evidence>
<dbReference type="EC" id="6.3.5.11" evidence="8"/>
<evidence type="ECO:0000256" key="2">
    <source>
        <dbReference type="ARBA" id="ARBA00022573"/>
    </source>
</evidence>
<dbReference type="Gene3D" id="3.40.50.880">
    <property type="match status" value="1"/>
</dbReference>
<dbReference type="CDD" id="cd03130">
    <property type="entry name" value="GATase1_CobB"/>
    <property type="match status" value="1"/>
</dbReference>
<keyword evidence="7 8" id="KW-0315">Glutamine amidotransferase</keyword>
<evidence type="ECO:0000256" key="4">
    <source>
        <dbReference type="ARBA" id="ARBA00022741"/>
    </source>
</evidence>
<dbReference type="RefSeq" id="WP_307633672.1">
    <property type="nucleotide sequence ID" value="NZ_JAPHEH010000001.1"/>
</dbReference>
<gene>
    <name evidence="8" type="primary">cbiA</name>
    <name evidence="11" type="ORF">OLX77_11140</name>
</gene>
<dbReference type="InterPro" id="IPR027417">
    <property type="entry name" value="P-loop_NTPase"/>
</dbReference>
<feature type="site" description="Increases nucleophilicity of active site Cys" evidence="8">
    <location>
        <position position="435"/>
    </location>
</feature>
<dbReference type="SUPFAM" id="SSF52540">
    <property type="entry name" value="P-loop containing nucleoside triphosphate hydrolases"/>
    <property type="match status" value="1"/>
</dbReference>
<dbReference type="NCBIfam" id="TIGR00379">
    <property type="entry name" value="cobB"/>
    <property type="match status" value="1"/>
</dbReference>
<feature type="domain" description="CobB/CobQ-like glutamine amidotransferase" evidence="10">
    <location>
        <begin position="248"/>
        <end position="439"/>
    </location>
</feature>
<evidence type="ECO:0000256" key="6">
    <source>
        <dbReference type="ARBA" id="ARBA00022842"/>
    </source>
</evidence>
<protein>
    <recommendedName>
        <fullName evidence="8">Cobyrinate a,c-diamide synthase</fullName>
        <ecNumber evidence="8">6.3.5.11</ecNumber>
    </recommendedName>
    <alternativeName>
        <fullName evidence="8">Cobyrinic acid a,c-diamide synthetase</fullName>
    </alternativeName>
</protein>
<dbReference type="InterPro" id="IPR029062">
    <property type="entry name" value="Class_I_gatase-like"/>
</dbReference>
<dbReference type="Pfam" id="PF07685">
    <property type="entry name" value="GATase_3"/>
    <property type="match status" value="1"/>
</dbReference>
<evidence type="ECO:0000256" key="7">
    <source>
        <dbReference type="ARBA" id="ARBA00022962"/>
    </source>
</evidence>
<dbReference type="Proteomes" id="UP001154240">
    <property type="component" value="Unassembled WGS sequence"/>
</dbReference>
<evidence type="ECO:0000256" key="3">
    <source>
        <dbReference type="ARBA" id="ARBA00022598"/>
    </source>
</evidence>
<evidence type="ECO:0000256" key="5">
    <source>
        <dbReference type="ARBA" id="ARBA00022840"/>
    </source>
</evidence>
<dbReference type="CDD" id="cd05388">
    <property type="entry name" value="CobB_N"/>
    <property type="match status" value="1"/>
</dbReference>
<feature type="active site" description="Nucleophile" evidence="8">
    <location>
        <position position="331"/>
    </location>
</feature>
<comment type="function">
    <text evidence="8">Catalyzes the ATP-dependent amidation of the two carboxylate groups at positions a and c of cobyrinate, using either L-glutamine or ammonia as the nitrogen source.</text>
</comment>
<dbReference type="InterPro" id="IPR004484">
    <property type="entry name" value="CbiA/CobB_synth"/>
</dbReference>
<feature type="domain" description="CobQ/CobB/MinD/ParA nucleotide binding" evidence="9">
    <location>
        <begin position="10"/>
        <end position="190"/>
    </location>
</feature>
<comment type="similarity">
    <text evidence="8">Belongs to the CobB/CbiA family.</text>
</comment>
<dbReference type="PROSITE" id="PS51274">
    <property type="entry name" value="GATASE_COBBQ"/>
    <property type="match status" value="1"/>
</dbReference>
<comment type="miscellaneous">
    <text evidence="8">The a and c carboxylates of cobyrinate are activated for nucleophilic attack via formation of a phosphorylated intermediate by ATP. CbiA catalyzes first the amidation of the c-carboxylate, and then that of the a-carboxylate.</text>
</comment>
<proteinExistence type="inferred from homology"/>
<dbReference type="NCBIfam" id="NF002204">
    <property type="entry name" value="PRK01077.1"/>
    <property type="match status" value="1"/>
</dbReference>
<dbReference type="GO" id="GO:0042242">
    <property type="term" value="F:cobyrinic acid a,c-diamide synthase activity"/>
    <property type="evidence" value="ECO:0007669"/>
    <property type="project" value="UniProtKB-UniRule"/>
</dbReference>
<keyword evidence="6 8" id="KW-0460">Magnesium</keyword>
<accession>A0A9X4RQX6</accession>
<dbReference type="InterPro" id="IPR011698">
    <property type="entry name" value="GATase_3"/>
</dbReference>
<dbReference type="Pfam" id="PF01656">
    <property type="entry name" value="CbiA"/>
    <property type="match status" value="1"/>
</dbReference>
<dbReference type="AlphaFoldDB" id="A0A9X4RQX6"/>
<reference evidence="11" key="2">
    <citation type="submission" date="2022-10" db="EMBL/GenBank/DDBJ databases">
        <authorList>
            <person name="Aronson H.S."/>
        </authorList>
    </citation>
    <scope>NUCLEOTIDE SEQUENCE</scope>
    <source>
        <strain evidence="11">RS19-109</strain>
    </source>
</reference>
<evidence type="ECO:0000259" key="10">
    <source>
        <dbReference type="Pfam" id="PF07685"/>
    </source>
</evidence>
<dbReference type="GO" id="GO:0005524">
    <property type="term" value="F:ATP binding"/>
    <property type="evidence" value="ECO:0007669"/>
    <property type="project" value="UniProtKB-UniRule"/>
</dbReference>
<evidence type="ECO:0000256" key="8">
    <source>
        <dbReference type="HAMAP-Rule" id="MF_00027"/>
    </source>
</evidence>
<name>A0A9X4RQX6_9BACT</name>
<comment type="cofactor">
    <cofactor evidence="1 8">
        <name>Mg(2+)</name>
        <dbReference type="ChEBI" id="CHEBI:18420"/>
    </cofactor>
</comment>
<sequence length="462" mass="50115">MDADRRSAFLIAGTSSGSGKTTITLGLLAALRMLGHTVQPFKCGPDFIDPGLHRLACGRISRNLDLWMMGAEQVRETFAAGAAEAEISVIEGVMGMFDGQLSSSAALAKGLGVPVVLILDVRSAAESVAAVLKGFETLDPEVAPVAVILNRVASPRHLELVSGAIRAHCRAEILGHLPQSLDFAMPARHLGLFTGEEQPISPEALARLAETIQAQINLERLLELAATATVPALDHAPARQASVVVQARIGVARDRAFCFYYEDNLDLLRAAGAELVFFSPLADDQLPEGLDGLYLGGGYPELYARELSSNLGMRQAVYDWGESGRPLYAECGGFMYLTEGIAGDDVGVLPMVGVFPVTARMQKKRASLGYREVRLEQDCFFGPAGSLFRGHEFHYSVIDEMPVQIERIYAVNRGVHRIDSREGYRYNNVLGGYLHLHFGFNPRMAVEFVRACRPGSPLGEEQ</sequence>
<evidence type="ECO:0000313" key="11">
    <source>
        <dbReference type="EMBL" id="MDG4476707.1"/>
    </source>
</evidence>
<keyword evidence="2 8" id="KW-0169">Cobalamin biosynthesis</keyword>
<dbReference type="PANTHER" id="PTHR43873">
    <property type="entry name" value="COBYRINATE A,C-DIAMIDE SYNTHASE"/>
    <property type="match status" value="1"/>
</dbReference>
<evidence type="ECO:0000256" key="1">
    <source>
        <dbReference type="ARBA" id="ARBA00001946"/>
    </source>
</evidence>
<keyword evidence="5 8" id="KW-0067">ATP-binding</keyword>
<dbReference type="PANTHER" id="PTHR43873:SF1">
    <property type="entry name" value="COBYRINATE A,C-DIAMIDE SYNTHASE"/>
    <property type="match status" value="1"/>
</dbReference>
<comment type="catalytic activity">
    <reaction evidence="8">
        <text>cob(II)yrinate + 2 L-glutamine + 2 ATP + 2 H2O = cob(II)yrinate a,c diamide + 2 L-glutamate + 2 ADP + 2 phosphate + 2 H(+)</text>
        <dbReference type="Rhea" id="RHEA:26289"/>
        <dbReference type="ChEBI" id="CHEBI:15377"/>
        <dbReference type="ChEBI" id="CHEBI:15378"/>
        <dbReference type="ChEBI" id="CHEBI:29985"/>
        <dbReference type="ChEBI" id="CHEBI:30616"/>
        <dbReference type="ChEBI" id="CHEBI:43474"/>
        <dbReference type="ChEBI" id="CHEBI:58359"/>
        <dbReference type="ChEBI" id="CHEBI:58537"/>
        <dbReference type="ChEBI" id="CHEBI:58894"/>
        <dbReference type="ChEBI" id="CHEBI:456216"/>
        <dbReference type="EC" id="6.3.5.11"/>
    </reaction>
</comment>
<comment type="domain">
    <text evidence="8">Comprises of two domains. The C-terminal domain contains the binding site for glutamine and catalyzes the hydrolysis of this substrate to glutamate and ammonia. The N-terminal domain is anticipated to bind ATP and cobyrinate and catalyzes the ultimate synthesis of the diamide product. The ammonia produced via the glutaminase domain is probably translocated to the adjacent domain via a molecular tunnel, where it reacts with an activated intermediate.</text>
</comment>
<comment type="pathway">
    <text evidence="8">Cofactor biosynthesis; adenosylcobalamin biosynthesis; cob(II)yrinate a,c-diamide from sirohydrochlorin (anaerobic route): step 10/10.</text>
</comment>
<keyword evidence="4 8" id="KW-0547">Nucleotide-binding</keyword>
<dbReference type="InterPro" id="IPR002586">
    <property type="entry name" value="CobQ/CobB/MinD/ParA_Nub-bd_dom"/>
</dbReference>
<dbReference type="HAMAP" id="MF_00027">
    <property type="entry name" value="CobB_CbiA"/>
    <property type="match status" value="1"/>
</dbReference>
<dbReference type="GO" id="GO:0009236">
    <property type="term" value="P:cobalamin biosynthetic process"/>
    <property type="evidence" value="ECO:0007669"/>
    <property type="project" value="UniProtKB-UniRule"/>
</dbReference>
<organism evidence="11 12">
    <name type="scientific">Thiovibrio frasassiensis</name>
    <dbReference type="NCBI Taxonomy" id="2984131"/>
    <lineage>
        <taxon>Bacteria</taxon>
        <taxon>Pseudomonadati</taxon>
        <taxon>Thermodesulfobacteriota</taxon>
        <taxon>Desulfobulbia</taxon>
        <taxon>Desulfobulbales</taxon>
        <taxon>Thiovibrionaceae</taxon>
        <taxon>Thiovibrio</taxon>
    </lineage>
</organism>
<dbReference type="Gene3D" id="3.40.50.300">
    <property type="entry name" value="P-loop containing nucleotide triphosphate hydrolases"/>
    <property type="match status" value="2"/>
</dbReference>